<keyword evidence="4" id="KW-1185">Reference proteome</keyword>
<dbReference type="Gene3D" id="3.40.630.190">
    <property type="entry name" value="LCP protein"/>
    <property type="match status" value="1"/>
</dbReference>
<comment type="similarity">
    <text evidence="1">Belongs to the LytR/CpsA/Psr (LCP) family.</text>
</comment>
<evidence type="ECO:0000259" key="2">
    <source>
        <dbReference type="Pfam" id="PF03816"/>
    </source>
</evidence>
<dbReference type="PANTHER" id="PTHR33392:SF6">
    <property type="entry name" value="POLYISOPRENYL-TEICHOIC ACID--PEPTIDOGLYCAN TEICHOIC ACID TRANSFERASE TAGU"/>
    <property type="match status" value="1"/>
</dbReference>
<dbReference type="EMBL" id="WHPD01000649">
    <property type="protein sequence ID" value="MPV87615.1"/>
    <property type="molecule type" value="Genomic_DNA"/>
</dbReference>
<protein>
    <submittedName>
        <fullName evidence="3">LytR family transcriptional regulator</fullName>
    </submittedName>
</protein>
<comment type="caution">
    <text evidence="3">The sequence shown here is derived from an EMBL/GenBank/DDBJ whole genome shotgun (WGS) entry which is preliminary data.</text>
</comment>
<dbReference type="Proteomes" id="UP000429644">
    <property type="component" value="Unassembled WGS sequence"/>
</dbReference>
<reference evidence="3 4" key="1">
    <citation type="submission" date="2019-10" db="EMBL/GenBank/DDBJ databases">
        <title>Georgenia wutianyii sp. nov. and Georgenia yuyongxinii sp. nov. isolated from plateau pika (Ochotona curzoniae) in the Qinghai-Tibet plateau of China.</title>
        <authorList>
            <person name="Tian Z."/>
        </authorList>
    </citation>
    <scope>NUCLEOTIDE SEQUENCE [LARGE SCALE GENOMIC DNA]</scope>
    <source>
        <strain evidence="3 4">JCM 15130</strain>
    </source>
</reference>
<evidence type="ECO:0000256" key="1">
    <source>
        <dbReference type="ARBA" id="ARBA00006068"/>
    </source>
</evidence>
<dbReference type="InterPro" id="IPR004474">
    <property type="entry name" value="LytR_CpsA_psr"/>
</dbReference>
<dbReference type="NCBIfam" id="TIGR00350">
    <property type="entry name" value="lytR_cpsA_psr"/>
    <property type="match status" value="1"/>
</dbReference>
<gene>
    <name evidence="3" type="ORF">GB882_02960</name>
</gene>
<name>A0A7J9USM5_9MICO</name>
<evidence type="ECO:0000313" key="4">
    <source>
        <dbReference type="Proteomes" id="UP000429644"/>
    </source>
</evidence>
<evidence type="ECO:0000313" key="3">
    <source>
        <dbReference type="EMBL" id="MPV87615.1"/>
    </source>
</evidence>
<dbReference type="Pfam" id="PF03816">
    <property type="entry name" value="LytR_cpsA_psr"/>
    <property type="match status" value="1"/>
</dbReference>
<organism evidence="3 4">
    <name type="scientific">Georgenia ruanii</name>
    <dbReference type="NCBI Taxonomy" id="348442"/>
    <lineage>
        <taxon>Bacteria</taxon>
        <taxon>Bacillati</taxon>
        <taxon>Actinomycetota</taxon>
        <taxon>Actinomycetes</taxon>
        <taxon>Micrococcales</taxon>
        <taxon>Bogoriellaceae</taxon>
        <taxon>Georgenia</taxon>
    </lineage>
</organism>
<proteinExistence type="inferred from homology"/>
<feature type="domain" description="Cell envelope-related transcriptional attenuator" evidence="2">
    <location>
        <begin position="63"/>
        <end position="206"/>
    </location>
</feature>
<dbReference type="PANTHER" id="PTHR33392">
    <property type="entry name" value="POLYISOPRENYL-TEICHOIC ACID--PEPTIDOGLYCAN TEICHOIC ACID TRANSFERASE TAGU"/>
    <property type="match status" value="1"/>
</dbReference>
<dbReference type="InterPro" id="IPR050922">
    <property type="entry name" value="LytR/CpsA/Psr_CW_biosynth"/>
</dbReference>
<sequence>MLLVVLLVLLIAWPVGLLVWADGKIQHTEALSGASNTPGTTYLIAGSDSRADGTIPDGTEGQRTDSIMLLQQPASGPAALISLPRDTYVEIPGHGGNKLNAAYALGGAPLLVQTVEHLTGLTVDHYVQIGMGGVQQVVDAVGGVELCLDYNVSDPESMLEWTAGCHIADGPTALAFSRMRKQDPKGDIGRAERQRQVVGAVVKKVATPATLLNPADQVKLLDAGTGALVVDTDTGIVDLGRMALAFRAATGPNGIVGTPPVANLNYRPGRIGSAVLLDQDKAPTFFQRMRDGQLTAADVTP</sequence>
<dbReference type="AlphaFoldDB" id="A0A7J9USM5"/>
<accession>A0A7J9USM5</accession>